<evidence type="ECO:0000259" key="4">
    <source>
        <dbReference type="Pfam" id="PF01420"/>
    </source>
</evidence>
<gene>
    <name evidence="5" type="ORF">OKW85_01005</name>
</gene>
<keyword evidence="2" id="KW-0680">Restriction system</keyword>
<dbReference type="InterPro" id="IPR052021">
    <property type="entry name" value="Type-I_RS_S_subunit"/>
</dbReference>
<keyword evidence="3" id="KW-0238">DNA-binding</keyword>
<proteinExistence type="inferred from homology"/>
<dbReference type="PANTHER" id="PTHR30408">
    <property type="entry name" value="TYPE-1 RESTRICTION ENZYME ECOKI SPECIFICITY PROTEIN"/>
    <property type="match status" value="1"/>
</dbReference>
<dbReference type="Proteomes" id="UP001164244">
    <property type="component" value="Chromosome"/>
</dbReference>
<evidence type="ECO:0000256" key="3">
    <source>
        <dbReference type="ARBA" id="ARBA00023125"/>
    </source>
</evidence>
<dbReference type="Pfam" id="PF01420">
    <property type="entry name" value="Methylase_S"/>
    <property type="match status" value="2"/>
</dbReference>
<dbReference type="PANTHER" id="PTHR30408:SF13">
    <property type="entry name" value="TYPE I RESTRICTION ENZYME HINDI SPECIFICITY SUBUNIT"/>
    <property type="match status" value="1"/>
</dbReference>
<dbReference type="KEGG" id="vrg:OKW85_01005"/>
<dbReference type="InterPro" id="IPR044946">
    <property type="entry name" value="Restrct_endonuc_typeI_TRD_sf"/>
</dbReference>
<dbReference type="AlphaFoldDB" id="A0AA46X3J5"/>
<dbReference type="RefSeq" id="WP_265138374.1">
    <property type="nucleotide sequence ID" value="NZ_CP110418.1"/>
</dbReference>
<dbReference type="GO" id="GO:0004519">
    <property type="term" value="F:endonuclease activity"/>
    <property type="evidence" value="ECO:0007669"/>
    <property type="project" value="UniProtKB-KW"/>
</dbReference>
<evidence type="ECO:0000313" key="5">
    <source>
        <dbReference type="EMBL" id="UZG51217.1"/>
    </source>
</evidence>
<protein>
    <submittedName>
        <fullName evidence="5">Restriction endonuclease subunit S</fullName>
    </submittedName>
</protein>
<evidence type="ECO:0000313" key="6">
    <source>
        <dbReference type="Proteomes" id="UP001164244"/>
    </source>
</evidence>
<keyword evidence="5" id="KW-0540">Nuclease</keyword>
<dbReference type="Gene3D" id="3.90.220.20">
    <property type="entry name" value="DNA methylase specificity domains"/>
    <property type="match status" value="2"/>
</dbReference>
<dbReference type="GO" id="GO:0009307">
    <property type="term" value="P:DNA restriction-modification system"/>
    <property type="evidence" value="ECO:0007669"/>
    <property type="project" value="UniProtKB-KW"/>
</dbReference>
<evidence type="ECO:0000256" key="2">
    <source>
        <dbReference type="ARBA" id="ARBA00022747"/>
    </source>
</evidence>
<dbReference type="SUPFAM" id="SSF116734">
    <property type="entry name" value="DNA methylase specificity domain"/>
    <property type="match status" value="2"/>
</dbReference>
<reference evidence="5" key="1">
    <citation type="submission" date="2022-11" db="EMBL/GenBank/DDBJ databases">
        <title>Complete genome sequence of Veillonella rogosae KCOM 3468 isolated from human Subgingival dental plaque of Chronic peridontitis Lesion.</title>
        <authorList>
            <person name="Park S.-N."/>
            <person name="Lim Y.K."/>
            <person name="Kook J.-K."/>
        </authorList>
    </citation>
    <scope>NUCLEOTIDE SEQUENCE</scope>
    <source>
        <strain evidence="5">KCOM 3468</strain>
    </source>
</reference>
<dbReference type="InterPro" id="IPR000055">
    <property type="entry name" value="Restrct_endonuc_typeI_TRD"/>
</dbReference>
<feature type="domain" description="Type I restriction modification DNA specificity" evidence="4">
    <location>
        <begin position="189"/>
        <end position="337"/>
    </location>
</feature>
<dbReference type="GO" id="GO:0003677">
    <property type="term" value="F:DNA binding"/>
    <property type="evidence" value="ECO:0007669"/>
    <property type="project" value="UniProtKB-KW"/>
</dbReference>
<dbReference type="CDD" id="cd17498">
    <property type="entry name" value="RMtype1_S_Aco12261I-TRD1-CR1_like"/>
    <property type="match status" value="1"/>
</dbReference>
<comment type="similarity">
    <text evidence="1">Belongs to the type-I restriction system S methylase family.</text>
</comment>
<keyword evidence="5" id="KW-0255">Endonuclease</keyword>
<name>A0AA46X3J5_9FIRM</name>
<sequence>MKCKLGEIVDVIMGQSPKSEFYNTEEKGYPFLQGNRTFGLKYPTFDIYTTVLTKLAKAGDIIMSVRAPVGDLNITPVDMCLGRGVCSLRMKNGNQSYLFYMMKYYIPYLRQKESGTVFGSVSKGDITALEVDIIEDVEKQKKIARYLEMIDDKIELNNAINNNLEHQAQAIFKNSFVDFSPFDGIQPHRWTISSLGAITNMVAGGDKPKVISTIQTEACPYPIYANGLRENGLYGYTNTPKICDESVTVSARGTVGFVCIRHTPYVPIVRLVALIPNIELVSVKYLYLYLKQLNITGTGTTQQQLTIPDFKKTPILIPDKETMSKFTNVITPLFLKIWANEKENSKLLALRDTLLPQLMSGKLEVSEINI</sequence>
<keyword evidence="5" id="KW-0378">Hydrolase</keyword>
<dbReference type="REBASE" id="673896">
    <property type="entry name" value="S1.Vro3468ORF1000P"/>
</dbReference>
<evidence type="ECO:0000256" key="1">
    <source>
        <dbReference type="ARBA" id="ARBA00010923"/>
    </source>
</evidence>
<accession>A0AA46X3J5</accession>
<organism evidence="5 6">
    <name type="scientific">Veillonella rogosae</name>
    <dbReference type="NCBI Taxonomy" id="423477"/>
    <lineage>
        <taxon>Bacteria</taxon>
        <taxon>Bacillati</taxon>
        <taxon>Bacillota</taxon>
        <taxon>Negativicutes</taxon>
        <taxon>Veillonellales</taxon>
        <taxon>Veillonellaceae</taxon>
        <taxon>Veillonella</taxon>
    </lineage>
</organism>
<dbReference type="EMBL" id="CP110418">
    <property type="protein sequence ID" value="UZG51217.1"/>
    <property type="molecule type" value="Genomic_DNA"/>
</dbReference>
<feature type="domain" description="Type I restriction modification DNA specificity" evidence="4">
    <location>
        <begin position="3"/>
        <end position="166"/>
    </location>
</feature>